<name>A0ABP1DDM5_9APHY</name>
<dbReference type="SUPFAM" id="SSF50129">
    <property type="entry name" value="GroES-like"/>
    <property type="match status" value="1"/>
</dbReference>
<evidence type="ECO:0000256" key="5">
    <source>
        <dbReference type="ARBA" id="ARBA00023002"/>
    </source>
</evidence>
<keyword evidence="9" id="KW-1185">Reference proteome</keyword>
<dbReference type="Pfam" id="PF08240">
    <property type="entry name" value="ADH_N"/>
    <property type="match status" value="1"/>
</dbReference>
<gene>
    <name evidence="8" type="ORF">GFSPODELE1_LOCUS5652</name>
</gene>
<evidence type="ECO:0000256" key="6">
    <source>
        <dbReference type="RuleBase" id="RU361277"/>
    </source>
</evidence>
<dbReference type="SUPFAM" id="SSF51735">
    <property type="entry name" value="NAD(P)-binding Rossmann-fold domains"/>
    <property type="match status" value="1"/>
</dbReference>
<sequence length="440" mass="47085">MFAQRLCLVPRSSLSTLPVAQTSKRSLSRLATYHEPAFPVRNRSIVYAPSHSRVPLSSTNQHRSLHVSPLLCEASPNMSTLLTMFAPYPANTMTAFRYYPGETTAVRETLPVPAPRPDEVVIKILAGGVCHSDLSILDPSGSIGEWTQPFTLGHEGAGVITALGSDVSKLFPNLKKDMYVAVLGTNPCFKPACTPCSTGKDNLCPDSEGGWYGIGRDGFWAEYSAVRGDSIIPIPTTPEKISPAVAALCTDAVLTPYHALKTCIGVKPSDTVMILGCGGLGINAIQIAKGVLGASCVIGCDVREESLKRAKQAGADYVVTPDDLPTFLAAQHLSPDVVVDIVGTQHSFDTALSVVKPAGLIHILGLMAPSVQFPLMRVVTKDLTVKASFWGCKQELIEVFDAAAKGQVKPEVETRPLEECLQVLKEFHEGKVKGRIALVP</sequence>
<accession>A0ABP1DDM5</accession>
<evidence type="ECO:0000256" key="4">
    <source>
        <dbReference type="ARBA" id="ARBA00022833"/>
    </source>
</evidence>
<dbReference type="Gene3D" id="3.40.50.720">
    <property type="entry name" value="NAD(P)-binding Rossmann-like Domain"/>
    <property type="match status" value="1"/>
</dbReference>
<dbReference type="PANTHER" id="PTHR42940">
    <property type="entry name" value="ALCOHOL DEHYDROGENASE 1-RELATED"/>
    <property type="match status" value="1"/>
</dbReference>
<dbReference type="InterPro" id="IPR011032">
    <property type="entry name" value="GroES-like_sf"/>
</dbReference>
<dbReference type="Pfam" id="PF00107">
    <property type="entry name" value="ADH_zinc_N"/>
    <property type="match status" value="1"/>
</dbReference>
<feature type="domain" description="Enoyl reductase (ER)" evidence="7">
    <location>
        <begin position="101"/>
        <end position="438"/>
    </location>
</feature>
<evidence type="ECO:0000313" key="8">
    <source>
        <dbReference type="EMBL" id="CAL1705940.1"/>
    </source>
</evidence>
<dbReference type="InterPro" id="IPR020843">
    <property type="entry name" value="ER"/>
</dbReference>
<evidence type="ECO:0000256" key="2">
    <source>
        <dbReference type="ARBA" id="ARBA00008072"/>
    </source>
</evidence>
<dbReference type="PROSITE" id="PS00059">
    <property type="entry name" value="ADH_ZINC"/>
    <property type="match status" value="1"/>
</dbReference>
<keyword evidence="4 6" id="KW-0862">Zinc</keyword>
<keyword evidence="5" id="KW-0560">Oxidoreductase</keyword>
<evidence type="ECO:0000313" key="9">
    <source>
        <dbReference type="Proteomes" id="UP001497453"/>
    </source>
</evidence>
<comment type="cofactor">
    <cofactor evidence="1 6">
        <name>Zn(2+)</name>
        <dbReference type="ChEBI" id="CHEBI:29105"/>
    </cofactor>
</comment>
<protein>
    <recommendedName>
        <fullName evidence="7">Enoyl reductase (ER) domain-containing protein</fullName>
    </recommendedName>
</protein>
<evidence type="ECO:0000256" key="1">
    <source>
        <dbReference type="ARBA" id="ARBA00001947"/>
    </source>
</evidence>
<dbReference type="CDD" id="cd08254">
    <property type="entry name" value="hydroxyacyl_CoA_DH"/>
    <property type="match status" value="1"/>
</dbReference>
<evidence type="ECO:0000259" key="7">
    <source>
        <dbReference type="SMART" id="SM00829"/>
    </source>
</evidence>
<dbReference type="EMBL" id="OZ037947">
    <property type="protein sequence ID" value="CAL1705940.1"/>
    <property type="molecule type" value="Genomic_DNA"/>
</dbReference>
<dbReference type="InterPro" id="IPR002328">
    <property type="entry name" value="ADH_Zn_CS"/>
</dbReference>
<dbReference type="Gene3D" id="3.90.180.10">
    <property type="entry name" value="Medium-chain alcohol dehydrogenases, catalytic domain"/>
    <property type="match status" value="1"/>
</dbReference>
<dbReference type="InterPro" id="IPR013154">
    <property type="entry name" value="ADH-like_N"/>
</dbReference>
<reference evidence="9" key="1">
    <citation type="submission" date="2024-04" db="EMBL/GenBank/DDBJ databases">
        <authorList>
            <person name="Shaw F."/>
            <person name="Minotto A."/>
        </authorList>
    </citation>
    <scope>NUCLEOTIDE SEQUENCE [LARGE SCALE GENOMIC DNA]</scope>
</reference>
<dbReference type="SMART" id="SM00829">
    <property type="entry name" value="PKS_ER"/>
    <property type="match status" value="1"/>
</dbReference>
<keyword evidence="3 6" id="KW-0479">Metal-binding</keyword>
<dbReference type="PANTHER" id="PTHR42940:SF8">
    <property type="entry name" value="VACUOLAR PROTEIN SORTING-ASSOCIATED PROTEIN 11"/>
    <property type="match status" value="1"/>
</dbReference>
<proteinExistence type="inferred from homology"/>
<dbReference type="Proteomes" id="UP001497453">
    <property type="component" value="Chromosome 4"/>
</dbReference>
<comment type="similarity">
    <text evidence="2 6">Belongs to the zinc-containing alcohol dehydrogenase family.</text>
</comment>
<organism evidence="8 9">
    <name type="scientific">Somion occarium</name>
    <dbReference type="NCBI Taxonomy" id="3059160"/>
    <lineage>
        <taxon>Eukaryota</taxon>
        <taxon>Fungi</taxon>
        <taxon>Dikarya</taxon>
        <taxon>Basidiomycota</taxon>
        <taxon>Agaricomycotina</taxon>
        <taxon>Agaricomycetes</taxon>
        <taxon>Polyporales</taxon>
        <taxon>Cerrenaceae</taxon>
        <taxon>Somion</taxon>
    </lineage>
</organism>
<dbReference type="InterPro" id="IPR013149">
    <property type="entry name" value="ADH-like_C"/>
</dbReference>
<dbReference type="InterPro" id="IPR036291">
    <property type="entry name" value="NAD(P)-bd_dom_sf"/>
</dbReference>
<evidence type="ECO:0000256" key="3">
    <source>
        <dbReference type="ARBA" id="ARBA00022723"/>
    </source>
</evidence>